<organism evidence="2 3">
    <name type="scientific">Pseudonocardia eucalypti</name>
    <dbReference type="NCBI Taxonomy" id="648755"/>
    <lineage>
        <taxon>Bacteria</taxon>
        <taxon>Bacillati</taxon>
        <taxon>Actinomycetota</taxon>
        <taxon>Actinomycetes</taxon>
        <taxon>Pseudonocardiales</taxon>
        <taxon>Pseudonocardiaceae</taxon>
        <taxon>Pseudonocardia</taxon>
    </lineage>
</organism>
<proteinExistence type="predicted"/>
<gene>
    <name evidence="2" type="ORF">GCM10023321_78050</name>
</gene>
<comment type="caution">
    <text evidence="2">The sequence shown here is derived from an EMBL/GenBank/DDBJ whole genome shotgun (WGS) entry which is preliminary data.</text>
</comment>
<evidence type="ECO:0000259" key="1">
    <source>
        <dbReference type="Pfam" id="PF15648"/>
    </source>
</evidence>
<feature type="domain" description="Tox-REase-5" evidence="1">
    <location>
        <begin position="21"/>
        <end position="92"/>
    </location>
</feature>
<evidence type="ECO:0000313" key="3">
    <source>
        <dbReference type="Proteomes" id="UP001428817"/>
    </source>
</evidence>
<reference evidence="3" key="1">
    <citation type="journal article" date="2019" name="Int. J. Syst. Evol. Microbiol.">
        <title>The Global Catalogue of Microorganisms (GCM) 10K type strain sequencing project: providing services to taxonomists for standard genome sequencing and annotation.</title>
        <authorList>
            <consortium name="The Broad Institute Genomics Platform"/>
            <consortium name="The Broad Institute Genome Sequencing Center for Infectious Disease"/>
            <person name="Wu L."/>
            <person name="Ma J."/>
        </authorList>
    </citation>
    <scope>NUCLEOTIDE SEQUENCE [LARGE SCALE GENOMIC DNA]</scope>
    <source>
        <strain evidence="3">JCM 18303</strain>
    </source>
</reference>
<dbReference type="RefSeq" id="WP_185062064.1">
    <property type="nucleotide sequence ID" value="NZ_BAABJP010000062.1"/>
</dbReference>
<dbReference type="InterPro" id="IPR028904">
    <property type="entry name" value="Tox-REase-5_dom"/>
</dbReference>
<accession>A0ABP9RBZ5</accession>
<evidence type="ECO:0000313" key="2">
    <source>
        <dbReference type="EMBL" id="GAA5174372.1"/>
    </source>
</evidence>
<keyword evidence="3" id="KW-1185">Reference proteome</keyword>
<sequence length="122" mass="13585">MRTRAGGPPDLEFAVTHRDGKPIWFDGVRQDADGQVLLEAKGHYACFIDPVRDDWFPWYRWSERSGLPALIGQARRQVEAAQGVPVEWLCAELSVADLLGDEFRASPALSGRVSARFEPMSG</sequence>
<name>A0ABP9RBZ5_9PSEU</name>
<dbReference type="Pfam" id="PF15648">
    <property type="entry name" value="Tox-REase-5"/>
    <property type="match status" value="1"/>
</dbReference>
<dbReference type="Proteomes" id="UP001428817">
    <property type="component" value="Unassembled WGS sequence"/>
</dbReference>
<protein>
    <recommendedName>
        <fullName evidence="1">Tox-REase-5 domain-containing protein</fullName>
    </recommendedName>
</protein>
<dbReference type="EMBL" id="BAABJP010000062">
    <property type="protein sequence ID" value="GAA5174372.1"/>
    <property type="molecule type" value="Genomic_DNA"/>
</dbReference>